<dbReference type="Proteomes" id="UP000059680">
    <property type="component" value="Chromosome 3"/>
</dbReference>
<gene>
    <name evidence="1" type="ordered locus">Os03g0418766</name>
    <name evidence="1" type="ORF">OSNPB_030418766</name>
</gene>
<evidence type="ECO:0000313" key="1">
    <source>
        <dbReference type="EMBL" id="BAS84724.1"/>
    </source>
</evidence>
<accession>A0A0P0VZL0</accession>
<reference evidence="1 2" key="2">
    <citation type="journal article" date="2013" name="Plant Cell Physiol.">
        <title>Rice Annotation Project Database (RAP-DB): an integrative and interactive database for rice genomics.</title>
        <authorList>
            <person name="Sakai H."/>
            <person name="Lee S.S."/>
            <person name="Tanaka T."/>
            <person name="Numa H."/>
            <person name="Kim J."/>
            <person name="Kawahara Y."/>
            <person name="Wakimoto H."/>
            <person name="Yang C.C."/>
            <person name="Iwamoto M."/>
            <person name="Abe T."/>
            <person name="Yamada Y."/>
            <person name="Muto A."/>
            <person name="Inokuchi H."/>
            <person name="Ikemura T."/>
            <person name="Matsumoto T."/>
            <person name="Sasaki T."/>
            <person name="Itoh T."/>
        </authorList>
    </citation>
    <scope>NUCLEOTIDE SEQUENCE [LARGE SCALE GENOMIC DNA]</scope>
    <source>
        <strain evidence="2">cv. Nipponbare</strain>
    </source>
</reference>
<dbReference type="EMBL" id="AP014959">
    <property type="protein sequence ID" value="BAS84724.1"/>
    <property type="molecule type" value="Genomic_DNA"/>
</dbReference>
<dbReference type="InParanoid" id="A0A0P0VZL0"/>
<organism evidence="1 2">
    <name type="scientific">Oryza sativa subsp. japonica</name>
    <name type="common">Rice</name>
    <dbReference type="NCBI Taxonomy" id="39947"/>
    <lineage>
        <taxon>Eukaryota</taxon>
        <taxon>Viridiplantae</taxon>
        <taxon>Streptophyta</taxon>
        <taxon>Embryophyta</taxon>
        <taxon>Tracheophyta</taxon>
        <taxon>Spermatophyta</taxon>
        <taxon>Magnoliopsida</taxon>
        <taxon>Liliopsida</taxon>
        <taxon>Poales</taxon>
        <taxon>Poaceae</taxon>
        <taxon>BOP clade</taxon>
        <taxon>Oryzoideae</taxon>
        <taxon>Oryzeae</taxon>
        <taxon>Oryzinae</taxon>
        <taxon>Oryza</taxon>
        <taxon>Oryza sativa</taxon>
    </lineage>
</organism>
<name>A0A0P0VZL0_ORYSJ</name>
<dbReference type="PaxDb" id="39947-A0A0P0VZL0"/>
<evidence type="ECO:0000313" key="2">
    <source>
        <dbReference type="Proteomes" id="UP000059680"/>
    </source>
</evidence>
<reference evidence="2" key="1">
    <citation type="journal article" date="2005" name="Nature">
        <title>The map-based sequence of the rice genome.</title>
        <authorList>
            <consortium name="International rice genome sequencing project (IRGSP)"/>
            <person name="Matsumoto T."/>
            <person name="Wu J."/>
            <person name="Kanamori H."/>
            <person name="Katayose Y."/>
            <person name="Fujisawa M."/>
            <person name="Namiki N."/>
            <person name="Mizuno H."/>
            <person name="Yamamoto K."/>
            <person name="Antonio B.A."/>
            <person name="Baba T."/>
            <person name="Sakata K."/>
            <person name="Nagamura Y."/>
            <person name="Aoki H."/>
            <person name="Arikawa K."/>
            <person name="Arita K."/>
            <person name="Bito T."/>
            <person name="Chiden Y."/>
            <person name="Fujitsuka N."/>
            <person name="Fukunaka R."/>
            <person name="Hamada M."/>
            <person name="Harada C."/>
            <person name="Hayashi A."/>
            <person name="Hijishita S."/>
            <person name="Honda M."/>
            <person name="Hosokawa S."/>
            <person name="Ichikawa Y."/>
            <person name="Idonuma A."/>
            <person name="Iijima M."/>
            <person name="Ikeda M."/>
            <person name="Ikeno M."/>
            <person name="Ito K."/>
            <person name="Ito S."/>
            <person name="Ito T."/>
            <person name="Ito Y."/>
            <person name="Ito Y."/>
            <person name="Iwabuchi A."/>
            <person name="Kamiya K."/>
            <person name="Karasawa W."/>
            <person name="Kurita K."/>
            <person name="Katagiri S."/>
            <person name="Kikuta A."/>
            <person name="Kobayashi H."/>
            <person name="Kobayashi N."/>
            <person name="Machita K."/>
            <person name="Maehara T."/>
            <person name="Masukawa M."/>
            <person name="Mizubayashi T."/>
            <person name="Mukai Y."/>
            <person name="Nagasaki H."/>
            <person name="Nagata Y."/>
            <person name="Naito S."/>
            <person name="Nakashima M."/>
            <person name="Nakama Y."/>
            <person name="Nakamichi Y."/>
            <person name="Nakamura M."/>
            <person name="Meguro A."/>
            <person name="Negishi M."/>
            <person name="Ohta I."/>
            <person name="Ohta T."/>
            <person name="Okamoto M."/>
            <person name="Ono N."/>
            <person name="Saji S."/>
            <person name="Sakaguchi M."/>
            <person name="Sakai K."/>
            <person name="Shibata M."/>
            <person name="Shimokawa T."/>
            <person name="Song J."/>
            <person name="Takazaki Y."/>
            <person name="Terasawa K."/>
            <person name="Tsugane M."/>
            <person name="Tsuji K."/>
            <person name="Ueda S."/>
            <person name="Waki K."/>
            <person name="Yamagata H."/>
            <person name="Yamamoto M."/>
            <person name="Yamamoto S."/>
            <person name="Yamane H."/>
            <person name="Yoshiki S."/>
            <person name="Yoshihara R."/>
            <person name="Yukawa K."/>
            <person name="Zhong H."/>
            <person name="Yano M."/>
            <person name="Yuan Q."/>
            <person name="Ouyang S."/>
            <person name="Liu J."/>
            <person name="Jones K.M."/>
            <person name="Gansberger K."/>
            <person name="Moffat K."/>
            <person name="Hill J."/>
            <person name="Bera J."/>
            <person name="Fadrosh D."/>
            <person name="Jin S."/>
            <person name="Johri S."/>
            <person name="Kim M."/>
            <person name="Overton L."/>
            <person name="Reardon M."/>
            <person name="Tsitrin T."/>
            <person name="Vuong H."/>
            <person name="Weaver B."/>
            <person name="Ciecko A."/>
            <person name="Tallon L."/>
            <person name="Jackson J."/>
            <person name="Pai G."/>
            <person name="Aken S.V."/>
            <person name="Utterback T."/>
            <person name="Reidmuller S."/>
            <person name="Feldblyum T."/>
            <person name="Hsiao J."/>
            <person name="Zismann V."/>
            <person name="Iobst S."/>
            <person name="de Vazeille A.R."/>
            <person name="Buell C.R."/>
            <person name="Ying K."/>
            <person name="Li Y."/>
            <person name="Lu T."/>
            <person name="Huang Y."/>
            <person name="Zhao Q."/>
            <person name="Feng Q."/>
            <person name="Zhang L."/>
            <person name="Zhu J."/>
            <person name="Weng Q."/>
            <person name="Mu J."/>
            <person name="Lu Y."/>
            <person name="Fan D."/>
            <person name="Liu Y."/>
            <person name="Guan J."/>
            <person name="Zhang Y."/>
            <person name="Yu S."/>
            <person name="Liu X."/>
            <person name="Zhang Y."/>
            <person name="Hong G."/>
            <person name="Han B."/>
            <person name="Choisne N."/>
            <person name="Demange N."/>
            <person name="Orjeda G."/>
            <person name="Samain S."/>
            <person name="Cattolico L."/>
            <person name="Pelletier E."/>
            <person name="Couloux A."/>
            <person name="Segurens B."/>
            <person name="Wincker P."/>
            <person name="D'Hont A."/>
            <person name="Scarpelli C."/>
            <person name="Weissenbach J."/>
            <person name="Salanoubat M."/>
            <person name="Quetier F."/>
            <person name="Yu Y."/>
            <person name="Kim H.R."/>
            <person name="Rambo T."/>
            <person name="Currie J."/>
            <person name="Collura K."/>
            <person name="Luo M."/>
            <person name="Yang T."/>
            <person name="Ammiraju J.S.S."/>
            <person name="Engler F."/>
            <person name="Soderlund C."/>
            <person name="Wing R.A."/>
            <person name="Palmer L.E."/>
            <person name="de la Bastide M."/>
            <person name="Spiegel L."/>
            <person name="Nascimento L."/>
            <person name="Zutavern T."/>
            <person name="O'Shaughnessy A."/>
            <person name="Dike S."/>
            <person name="Dedhia N."/>
            <person name="Preston R."/>
            <person name="Balija V."/>
            <person name="McCombie W.R."/>
            <person name="Chow T."/>
            <person name="Chen H."/>
            <person name="Chung M."/>
            <person name="Chen C."/>
            <person name="Shaw J."/>
            <person name="Wu H."/>
            <person name="Hsiao K."/>
            <person name="Chao Y."/>
            <person name="Chu M."/>
            <person name="Cheng C."/>
            <person name="Hour A."/>
            <person name="Lee P."/>
            <person name="Lin S."/>
            <person name="Lin Y."/>
            <person name="Liou J."/>
            <person name="Liu S."/>
            <person name="Hsing Y."/>
            <person name="Raghuvanshi S."/>
            <person name="Mohanty A."/>
            <person name="Bharti A.K."/>
            <person name="Gaur A."/>
            <person name="Gupta V."/>
            <person name="Kumar D."/>
            <person name="Ravi V."/>
            <person name="Vij S."/>
            <person name="Kapur A."/>
            <person name="Khurana P."/>
            <person name="Khurana P."/>
            <person name="Khurana J.P."/>
            <person name="Tyagi A.K."/>
            <person name="Gaikwad K."/>
            <person name="Singh A."/>
            <person name="Dalal V."/>
            <person name="Srivastava S."/>
            <person name="Dixit A."/>
            <person name="Pal A.K."/>
            <person name="Ghazi I.A."/>
            <person name="Yadav M."/>
            <person name="Pandit A."/>
            <person name="Bhargava A."/>
            <person name="Sureshbabu K."/>
            <person name="Batra K."/>
            <person name="Sharma T.R."/>
            <person name="Mohapatra T."/>
            <person name="Singh N.K."/>
            <person name="Messing J."/>
            <person name="Nelson A.B."/>
            <person name="Fuks G."/>
            <person name="Kavchok S."/>
            <person name="Keizer G."/>
            <person name="Linton E."/>
            <person name="Llaca V."/>
            <person name="Song R."/>
            <person name="Tanyolac B."/>
            <person name="Young S."/>
            <person name="Ho-Il K."/>
            <person name="Hahn J.H."/>
            <person name="Sangsakoo G."/>
            <person name="Vanavichit A."/>
            <person name="de Mattos Luiz.A.T."/>
            <person name="Zimmer P.D."/>
            <person name="Malone G."/>
            <person name="Dellagostin O."/>
            <person name="de Oliveira A.C."/>
            <person name="Bevan M."/>
            <person name="Bancroft I."/>
            <person name="Minx P."/>
            <person name="Cordum H."/>
            <person name="Wilson R."/>
            <person name="Cheng Z."/>
            <person name="Jin W."/>
            <person name="Jiang J."/>
            <person name="Leong S.A."/>
            <person name="Iwama H."/>
            <person name="Gojobori T."/>
            <person name="Itoh T."/>
            <person name="Niimura Y."/>
            <person name="Fujii Y."/>
            <person name="Habara T."/>
            <person name="Sakai H."/>
            <person name="Sato Y."/>
            <person name="Wilson G."/>
            <person name="Kumar K."/>
            <person name="McCouch S."/>
            <person name="Juretic N."/>
            <person name="Hoen D."/>
            <person name="Wright S."/>
            <person name="Bruskiewich R."/>
            <person name="Bureau T."/>
            <person name="Miyao A."/>
            <person name="Hirochika H."/>
            <person name="Nishikawa T."/>
            <person name="Kadowaki K."/>
            <person name="Sugiura M."/>
            <person name="Burr B."/>
            <person name="Sasaki T."/>
        </authorList>
    </citation>
    <scope>NUCLEOTIDE SEQUENCE [LARGE SCALE GENOMIC DNA]</scope>
    <source>
        <strain evidence="2">cv. Nipponbare</strain>
    </source>
</reference>
<dbReference type="AlphaFoldDB" id="A0A0P0VZL0"/>
<proteinExistence type="predicted"/>
<reference evidence="1 2" key="3">
    <citation type="journal article" date="2013" name="Rice">
        <title>Improvement of the Oryza sativa Nipponbare reference genome using next generation sequence and optical map data.</title>
        <authorList>
            <person name="Kawahara Y."/>
            <person name="de la Bastide M."/>
            <person name="Hamilton J.P."/>
            <person name="Kanamori H."/>
            <person name="McCombie W.R."/>
            <person name="Ouyang S."/>
            <person name="Schwartz D.C."/>
            <person name="Tanaka T."/>
            <person name="Wu J."/>
            <person name="Zhou S."/>
            <person name="Childs K.L."/>
            <person name="Davidson R.M."/>
            <person name="Lin H."/>
            <person name="Quesada-Ocampo L."/>
            <person name="Vaillancourt B."/>
            <person name="Sakai H."/>
            <person name="Lee S.S."/>
            <person name="Kim J."/>
            <person name="Numa H."/>
            <person name="Itoh T."/>
            <person name="Buell C.R."/>
            <person name="Matsumoto T."/>
        </authorList>
    </citation>
    <scope>NUCLEOTIDE SEQUENCE [LARGE SCALE GENOMIC DNA]</scope>
    <source>
        <strain evidence="2">cv. Nipponbare</strain>
    </source>
</reference>
<keyword evidence="2" id="KW-1185">Reference proteome</keyword>
<dbReference type="Gramene" id="Os03t0418766-01">
    <property type="protein sequence ID" value="Os03t0418766-01"/>
    <property type="gene ID" value="Os03g0418766"/>
</dbReference>
<protein>
    <submittedName>
        <fullName evidence="1">Os03g0418766 protein</fullName>
    </submittedName>
</protein>
<sequence>MPLIQFRITVYFFCVLNPTNTFQNEQKLSICCQSDQEDLLLLTSGSGSFLLNKYFFPTHMNRRCLDHNHIHIQ</sequence>